<evidence type="ECO:0000313" key="2">
    <source>
        <dbReference type="Proteomes" id="UP001225933"/>
    </source>
</evidence>
<protein>
    <submittedName>
        <fullName evidence="1">Uncharacterized protein</fullName>
    </submittedName>
</protein>
<dbReference type="AlphaFoldDB" id="A0AAJ1R300"/>
<evidence type="ECO:0000313" key="1">
    <source>
        <dbReference type="EMBL" id="MDN4012659.1"/>
    </source>
</evidence>
<dbReference type="EMBL" id="JAUHGV010000008">
    <property type="protein sequence ID" value="MDN4012659.1"/>
    <property type="molecule type" value="Genomic_DNA"/>
</dbReference>
<accession>A0AAJ1R300</accession>
<dbReference type="RefSeq" id="WP_250902119.1">
    <property type="nucleotide sequence ID" value="NZ_JAUHGV010000008.1"/>
</dbReference>
<proteinExistence type="predicted"/>
<dbReference type="Gene3D" id="2.60.120.650">
    <property type="entry name" value="Cupin"/>
    <property type="match status" value="1"/>
</dbReference>
<name>A0AAJ1R300_9FLAO</name>
<sequence>MRLSPVQKIENISSEDFIKTYLKPAKPVILKGFAAPESPAFENGITNILKKLQETIK</sequence>
<reference evidence="1" key="1">
    <citation type="submission" date="2023-06" db="EMBL/GenBank/DDBJ databases">
        <title>Two Chryseobacterium gambrini strains from China.</title>
        <authorList>
            <person name="Zeng J."/>
            <person name="Wu Y."/>
        </authorList>
    </citation>
    <scope>NUCLEOTIDE SEQUENCE</scope>
    <source>
        <strain evidence="1">SQ219</strain>
    </source>
</reference>
<comment type="caution">
    <text evidence="1">The sequence shown here is derived from an EMBL/GenBank/DDBJ whole genome shotgun (WGS) entry which is preliminary data.</text>
</comment>
<organism evidence="1 2">
    <name type="scientific">Chryseobacterium gambrini</name>
    <dbReference type="NCBI Taxonomy" id="373672"/>
    <lineage>
        <taxon>Bacteria</taxon>
        <taxon>Pseudomonadati</taxon>
        <taxon>Bacteroidota</taxon>
        <taxon>Flavobacteriia</taxon>
        <taxon>Flavobacteriales</taxon>
        <taxon>Weeksellaceae</taxon>
        <taxon>Chryseobacterium group</taxon>
        <taxon>Chryseobacterium</taxon>
    </lineage>
</organism>
<gene>
    <name evidence="1" type="ORF">QX233_09325</name>
</gene>
<dbReference type="Proteomes" id="UP001225933">
    <property type="component" value="Unassembled WGS sequence"/>
</dbReference>